<dbReference type="NCBIfam" id="TIGR01031">
    <property type="entry name" value="rpmF_bact"/>
    <property type="match status" value="1"/>
</dbReference>
<dbReference type="PANTHER" id="PTHR36083:SF1">
    <property type="entry name" value="LARGE RIBOSOMAL SUBUNIT PROTEIN BL32C"/>
    <property type="match status" value="1"/>
</dbReference>
<gene>
    <name evidence="6 7" type="primary">rpl32</name>
</gene>
<keyword evidence="3 6" id="KW-0689">Ribosomal protein</keyword>
<dbReference type="GO" id="GO:0006412">
    <property type="term" value="P:translation"/>
    <property type="evidence" value="ECO:0007669"/>
    <property type="project" value="UniProtKB-UniRule"/>
</dbReference>
<dbReference type="AlphaFoldDB" id="A0A3G5CUV7"/>
<evidence type="ECO:0000256" key="2">
    <source>
        <dbReference type="ARBA" id="ARBA00008560"/>
    </source>
</evidence>
<sequence length="74" mass="8763">MAVPKKRSSSSKKRIRRSVWKLKSLEKSLRSFSLAKSILSGRSRSFYYIMEEKSTQHSNKREYSFFSLLLDINK</sequence>
<dbReference type="PANTHER" id="PTHR36083">
    <property type="entry name" value="50S RIBOSOMAL PROTEIN L32, CHLOROPLASTIC"/>
    <property type="match status" value="1"/>
</dbReference>
<dbReference type="SUPFAM" id="SSF57829">
    <property type="entry name" value="Zn-binding ribosomal proteins"/>
    <property type="match status" value="1"/>
</dbReference>
<organism evidence="7">
    <name type="scientific">Vittaria appalachiana</name>
    <dbReference type="NCBI Taxonomy" id="57323"/>
    <lineage>
        <taxon>Eukaryota</taxon>
        <taxon>Viridiplantae</taxon>
        <taxon>Streptophyta</taxon>
        <taxon>Embryophyta</taxon>
        <taxon>Tracheophyta</taxon>
        <taxon>Polypodiopsida</taxon>
        <taxon>Polypodiidae</taxon>
        <taxon>Polypodiales</taxon>
        <taxon>Pteridineae</taxon>
        <taxon>Pteridaceae</taxon>
        <taxon>Vittarioideae</taxon>
        <taxon>Vittaria</taxon>
    </lineage>
</organism>
<keyword evidence="7" id="KW-0934">Plastid</keyword>
<dbReference type="InterPro" id="IPR044958">
    <property type="entry name" value="Ribosomal_bL32_plant/cyanobact"/>
</dbReference>
<dbReference type="GO" id="GO:0015934">
    <property type="term" value="C:large ribosomal subunit"/>
    <property type="evidence" value="ECO:0007669"/>
    <property type="project" value="InterPro"/>
</dbReference>
<evidence type="ECO:0000256" key="5">
    <source>
        <dbReference type="ARBA" id="ARBA00035280"/>
    </source>
</evidence>
<dbReference type="RefSeq" id="YP_009549493.1">
    <property type="nucleotide sequence ID" value="NC_040219.1"/>
</dbReference>
<dbReference type="Pfam" id="PF01783">
    <property type="entry name" value="Ribosomal_L32p"/>
    <property type="match status" value="1"/>
</dbReference>
<keyword evidence="7" id="KW-0150">Chloroplast</keyword>
<dbReference type="GeneID" id="38747572"/>
<dbReference type="InterPro" id="IPR011332">
    <property type="entry name" value="Ribosomal_zn-bd"/>
</dbReference>
<evidence type="ECO:0000256" key="4">
    <source>
        <dbReference type="ARBA" id="ARBA00023274"/>
    </source>
</evidence>
<proteinExistence type="inferred from homology"/>
<protein>
    <recommendedName>
        <fullName evidence="5 6">Large ribosomal subunit protein bL32c</fullName>
    </recommendedName>
</protein>
<dbReference type="InterPro" id="IPR002677">
    <property type="entry name" value="Ribosomal_bL32"/>
</dbReference>
<dbReference type="GO" id="GO:0009507">
    <property type="term" value="C:chloroplast"/>
    <property type="evidence" value="ECO:0007669"/>
    <property type="project" value="UniProtKB-SubCell"/>
</dbReference>
<dbReference type="GO" id="GO:0003735">
    <property type="term" value="F:structural constituent of ribosome"/>
    <property type="evidence" value="ECO:0007669"/>
    <property type="project" value="InterPro"/>
</dbReference>
<dbReference type="EMBL" id="MH173091">
    <property type="protein sequence ID" value="AYW16642.1"/>
    <property type="molecule type" value="Genomic_DNA"/>
</dbReference>
<dbReference type="HAMAP" id="MF_00340">
    <property type="entry name" value="Ribosomal_bL32"/>
    <property type="match status" value="1"/>
</dbReference>
<accession>A0A3G5CUV7</accession>
<geneLocation type="chloroplast" evidence="7"/>
<evidence type="ECO:0000256" key="1">
    <source>
        <dbReference type="ARBA" id="ARBA00004229"/>
    </source>
</evidence>
<name>A0A3G5CUV7_9MONI</name>
<comment type="subcellular location">
    <subcellularLocation>
        <location evidence="1 6">Plastid</location>
        <location evidence="1 6">Chloroplast</location>
    </subcellularLocation>
</comment>
<evidence type="ECO:0000313" key="7">
    <source>
        <dbReference type="EMBL" id="AYW16642.1"/>
    </source>
</evidence>
<comment type="similarity">
    <text evidence="2 6">Belongs to the bacterial ribosomal protein bL32 family.</text>
</comment>
<keyword evidence="4 6" id="KW-0687">Ribonucleoprotein</keyword>
<evidence type="ECO:0000256" key="6">
    <source>
        <dbReference type="HAMAP-Rule" id="MF_00340"/>
    </source>
</evidence>
<evidence type="ECO:0000256" key="3">
    <source>
        <dbReference type="ARBA" id="ARBA00022980"/>
    </source>
</evidence>
<reference evidence="7" key="1">
    <citation type="journal article" date="2018" name="Genome Biol. Evol.">
        <title>Mobile Elements Shape Plastome Evolution in Ferns.</title>
        <authorList>
            <person name="Robison T.A."/>
            <person name="Grusz A.L."/>
            <person name="Wolf P.G."/>
            <person name="Mower J.P."/>
            <person name="Fauskee B.D."/>
            <person name="Sosa K."/>
            <person name="Schuettpelz E.L."/>
        </authorList>
    </citation>
    <scope>NUCLEOTIDE SEQUENCE</scope>
</reference>